<protein>
    <submittedName>
        <fullName evidence="1">Uncharacterized protein</fullName>
    </submittedName>
</protein>
<evidence type="ECO:0000313" key="1">
    <source>
        <dbReference type="EMBL" id="OEE41485.1"/>
    </source>
</evidence>
<dbReference type="EMBL" id="AJYS02000034">
    <property type="protein sequence ID" value="OEE41485.1"/>
    <property type="molecule type" value="Genomic_DNA"/>
</dbReference>
<comment type="caution">
    <text evidence="1">The sequence shown here is derived from an EMBL/GenBank/DDBJ whole genome shotgun (WGS) entry which is preliminary data.</text>
</comment>
<reference evidence="1 2" key="1">
    <citation type="journal article" date="2012" name="Science">
        <title>Ecological populations of bacteria act as socially cohesive units of antibiotic production and resistance.</title>
        <authorList>
            <person name="Cordero O.X."/>
            <person name="Wildschutte H."/>
            <person name="Kirkup B."/>
            <person name="Proehl S."/>
            <person name="Ngo L."/>
            <person name="Hussain F."/>
            <person name="Le Roux F."/>
            <person name="Mincer T."/>
            <person name="Polz M.F."/>
        </authorList>
    </citation>
    <scope>NUCLEOTIDE SEQUENCE [LARGE SCALE GENOMIC DNA]</scope>
    <source>
        <strain evidence="1 2">FS-238</strain>
    </source>
</reference>
<dbReference type="RefSeq" id="WP_017046386.1">
    <property type="nucleotide sequence ID" value="NZ_AJYS02000034.1"/>
</dbReference>
<name>A0A853R715_9VIBR</name>
<organism evidence="1 2">
    <name type="scientific">Vibrio ordalii FS-238</name>
    <dbReference type="NCBI Taxonomy" id="617133"/>
    <lineage>
        <taxon>Bacteria</taxon>
        <taxon>Pseudomonadati</taxon>
        <taxon>Pseudomonadota</taxon>
        <taxon>Gammaproteobacteria</taxon>
        <taxon>Vibrionales</taxon>
        <taxon>Vibrionaceae</taxon>
        <taxon>Vibrio</taxon>
    </lineage>
</organism>
<evidence type="ECO:0000313" key="2">
    <source>
        <dbReference type="Proteomes" id="UP000094808"/>
    </source>
</evidence>
<gene>
    <name evidence="1" type="ORF">A1QS_13275</name>
</gene>
<accession>A0A853R715</accession>
<dbReference type="Proteomes" id="UP000094808">
    <property type="component" value="Unassembled WGS sequence"/>
</dbReference>
<sequence>MVKGLKSKALNKQKNKLRGLIAKAKSNAFVKGVNLDPSYIYCRGLKEIYLDSRTKLLPHEFERFLEWTEEQGRTVASDISSPKPGYGTLAGVISSGVSRCDLENELLWVTQVLKTKSSEINDFLNFSQEIEIHVLSKNTKQAIELIKSFDDKYGPSFYTHDIRVALESLDGGLEKQKSYVAKVRSKVKGGLLGFISYYVSIRNENKTTTSKYKEDLNFRLEKHKYYDEKVKNYLMFKLVGEVKEDEEFLSDVIFVEQSHSIFDLYGTYIKIIQTISQSESLDHLKVVVKSCCQHLSNIDDYRVEKIVSKFNNSTPKLPKRNCSFSDDLISGNITGSIKSWSKMPSSDKADPWNVIYFSFMLSVINYNHLKKDSQGPLSVPFLLSSLMSPSENNSEYYLDKIEKAYLNFPCISYISGVYDFANEIVNKNPKEKYNFYNVGLNGRFHGIEDDINNIENFSNSSITNSMWATLNTMNGNSNVDAPIPIINTFKSIAMFNSGNFDGISKLISITGRSKYESLWSINLGLLLSSYFNTNDNNNVIRTISTEGVKKKRLFPIYAIQDYLNSSDWMEYKNVDDPILSCVSIHLLWKSNESAETASLLRFAIRQCLRHKKVKLPSELLQLNRETPLRAWKYFFREVCRGQFIDQLLQGSNELLRERQKICASMSNIDYEFIDDYENEMADIASSLAIDNGKKIIDRTRIHVDTDSLKRWAGKELIEDYTRYHDLLDVNVKASFENEFNEIFSDILNKGGGSTKWKSLNKDSEADMVFISLLARLSDEFLNSPEYGLDFYLSKRVRHQSFIGLIRGPLEFGNLITTKESTGVYNTNEHVLSKLGHLSEESLYIIDSEFKKFSKKFDDLLENTKNSYLQINGIDNPKGLITFEIQEQIIFLLKMMTHKVSNFSDFIDVAVSVFWTSLSIPLSNVRMYISENLQKSVAILFDELILNLKKSVKSTDKEFYCLILEIKDCSIEVQRELGIAAQWFSRSNTEDIAQSTFDANQLLDIAIDSTLKCHQSFHPDITKKVKNDADMLLDTSTLVFVHDVMFVALGNIYRHSGVENPRVSVTTEITDNTYSIRVVSDITQKNIQQKIDKLDEIRNLICERKFERRTRKEGGSGLLKIAAVALQDPLGNIDFYIEDDTFILNVTYRVLMAAVPVERVHG</sequence>
<keyword evidence="2" id="KW-1185">Reference proteome</keyword>
<proteinExistence type="predicted"/>
<dbReference type="AlphaFoldDB" id="A0A853R715"/>